<protein>
    <submittedName>
        <fullName evidence="1">Uncharacterized protein</fullName>
    </submittedName>
</protein>
<organism evidence="1">
    <name type="scientific">Arundo donax</name>
    <name type="common">Giant reed</name>
    <name type="synonym">Donax arundinaceus</name>
    <dbReference type="NCBI Taxonomy" id="35708"/>
    <lineage>
        <taxon>Eukaryota</taxon>
        <taxon>Viridiplantae</taxon>
        <taxon>Streptophyta</taxon>
        <taxon>Embryophyta</taxon>
        <taxon>Tracheophyta</taxon>
        <taxon>Spermatophyta</taxon>
        <taxon>Magnoliopsida</taxon>
        <taxon>Liliopsida</taxon>
        <taxon>Poales</taxon>
        <taxon>Poaceae</taxon>
        <taxon>PACMAD clade</taxon>
        <taxon>Arundinoideae</taxon>
        <taxon>Arundineae</taxon>
        <taxon>Arundo</taxon>
    </lineage>
</organism>
<reference evidence="1" key="1">
    <citation type="submission" date="2014-09" db="EMBL/GenBank/DDBJ databases">
        <authorList>
            <person name="Magalhaes I.L.F."/>
            <person name="Oliveira U."/>
            <person name="Santos F.R."/>
            <person name="Vidigal T.H.D.A."/>
            <person name="Brescovit A.D."/>
            <person name="Santos A.J."/>
        </authorList>
    </citation>
    <scope>NUCLEOTIDE SEQUENCE</scope>
    <source>
        <tissue evidence="1">Shoot tissue taken approximately 20 cm above the soil surface</tissue>
    </source>
</reference>
<accession>A0A0A8XTL7</accession>
<proteinExistence type="predicted"/>
<dbReference type="EMBL" id="GBRH01280694">
    <property type="protein sequence ID" value="JAD17201.1"/>
    <property type="molecule type" value="Transcribed_RNA"/>
</dbReference>
<reference evidence="1" key="2">
    <citation type="journal article" date="2015" name="Data Brief">
        <title>Shoot transcriptome of the giant reed, Arundo donax.</title>
        <authorList>
            <person name="Barrero R.A."/>
            <person name="Guerrero F.D."/>
            <person name="Moolhuijzen P."/>
            <person name="Goolsby J.A."/>
            <person name="Tidwell J."/>
            <person name="Bellgard S.E."/>
            <person name="Bellgard M.I."/>
        </authorList>
    </citation>
    <scope>NUCLEOTIDE SEQUENCE</scope>
    <source>
        <tissue evidence="1">Shoot tissue taken approximately 20 cm above the soil surface</tissue>
    </source>
</reference>
<dbReference type="AlphaFoldDB" id="A0A0A8XTL7"/>
<sequence length="17" mass="2120">MVVFCSYPSRWKTYSYC</sequence>
<evidence type="ECO:0000313" key="1">
    <source>
        <dbReference type="EMBL" id="JAD17201.1"/>
    </source>
</evidence>
<name>A0A0A8XTL7_ARUDO</name>